<dbReference type="Pfam" id="PF21636">
    <property type="entry name" value="PPP1R21_C"/>
    <property type="match status" value="1"/>
</dbReference>
<evidence type="ECO:0000256" key="8">
    <source>
        <dbReference type="ARBA" id="ARBA00044824"/>
    </source>
</evidence>
<evidence type="ECO:0000256" key="2">
    <source>
        <dbReference type="ARBA" id="ARBA00020102"/>
    </source>
</evidence>
<dbReference type="PhylomeDB" id="T1JJQ3"/>
<dbReference type="OMA" id="XFSQYLH"/>
<keyword evidence="13" id="KW-1185">Reference proteome</keyword>
<dbReference type="GO" id="GO:0003723">
    <property type="term" value="F:RNA binding"/>
    <property type="evidence" value="ECO:0007669"/>
    <property type="project" value="UniProtKB-KW"/>
</dbReference>
<organism evidence="12 13">
    <name type="scientific">Strigamia maritima</name>
    <name type="common">European centipede</name>
    <name type="synonym">Geophilus maritimus</name>
    <dbReference type="NCBI Taxonomy" id="126957"/>
    <lineage>
        <taxon>Eukaryota</taxon>
        <taxon>Metazoa</taxon>
        <taxon>Ecdysozoa</taxon>
        <taxon>Arthropoda</taxon>
        <taxon>Myriapoda</taxon>
        <taxon>Chilopoda</taxon>
        <taxon>Pleurostigmophora</taxon>
        <taxon>Geophilomorpha</taxon>
        <taxon>Linotaeniidae</taxon>
        <taxon>Strigamia</taxon>
    </lineage>
</organism>
<dbReference type="GO" id="GO:0016020">
    <property type="term" value="C:membrane"/>
    <property type="evidence" value="ECO:0007669"/>
    <property type="project" value="TreeGrafter"/>
</dbReference>
<dbReference type="InterPro" id="IPR019343">
    <property type="entry name" value="PPP1R21_N"/>
</dbReference>
<dbReference type="AlphaFoldDB" id="T1JJQ3"/>
<dbReference type="Proteomes" id="UP000014500">
    <property type="component" value="Unassembled WGS sequence"/>
</dbReference>
<keyword evidence="4" id="KW-0694">RNA-binding</keyword>
<feature type="compositionally biased region" description="Polar residues" evidence="10">
    <location>
        <begin position="611"/>
        <end position="632"/>
    </location>
</feature>
<reference evidence="13" key="1">
    <citation type="submission" date="2011-05" db="EMBL/GenBank/DDBJ databases">
        <authorList>
            <person name="Richards S.R."/>
            <person name="Qu J."/>
            <person name="Jiang H."/>
            <person name="Jhangiani S.N."/>
            <person name="Agravi P."/>
            <person name="Goodspeed R."/>
            <person name="Gross S."/>
            <person name="Mandapat C."/>
            <person name="Jackson L."/>
            <person name="Mathew T."/>
            <person name="Pu L."/>
            <person name="Thornton R."/>
            <person name="Saada N."/>
            <person name="Wilczek-Boney K.B."/>
            <person name="Lee S."/>
            <person name="Kovar C."/>
            <person name="Wu Y."/>
            <person name="Scherer S.E."/>
            <person name="Worley K.C."/>
            <person name="Muzny D.M."/>
            <person name="Gibbs R."/>
        </authorList>
    </citation>
    <scope>NUCLEOTIDE SEQUENCE</scope>
    <source>
        <strain evidence="13">Brora</strain>
    </source>
</reference>
<name>T1JJQ3_STRMM</name>
<evidence type="ECO:0000259" key="11">
    <source>
        <dbReference type="SMART" id="SM01254"/>
    </source>
</evidence>
<evidence type="ECO:0000256" key="6">
    <source>
        <dbReference type="ARBA" id="ARBA00031361"/>
    </source>
</evidence>
<feature type="coiled-coil region" evidence="9">
    <location>
        <begin position="734"/>
        <end position="761"/>
    </location>
</feature>
<evidence type="ECO:0000256" key="4">
    <source>
        <dbReference type="ARBA" id="ARBA00022884"/>
    </source>
</evidence>
<evidence type="ECO:0000256" key="10">
    <source>
        <dbReference type="SAM" id="MobiDB-lite"/>
    </source>
</evidence>
<dbReference type="InterPro" id="IPR019348">
    <property type="entry name" value="PPP1R21_six_helix"/>
</dbReference>
<evidence type="ECO:0000313" key="13">
    <source>
        <dbReference type="Proteomes" id="UP000014500"/>
    </source>
</evidence>
<dbReference type="EMBL" id="JH432211">
    <property type="status" value="NOT_ANNOTATED_CDS"/>
    <property type="molecule type" value="Genomic_DNA"/>
</dbReference>
<feature type="coiled-coil region" evidence="9">
    <location>
        <begin position="554"/>
        <end position="602"/>
    </location>
</feature>
<evidence type="ECO:0000313" key="12">
    <source>
        <dbReference type="EnsemblMetazoa" id="SMAR014083-PA"/>
    </source>
</evidence>
<evidence type="ECO:0000256" key="5">
    <source>
        <dbReference type="ARBA" id="ARBA00023054"/>
    </source>
</evidence>
<proteinExistence type="predicted"/>
<feature type="domain" description="Protein phosphatase 1 regulatory subunit 21 N-terminal" evidence="11">
    <location>
        <begin position="13"/>
        <end position="110"/>
    </location>
</feature>
<accession>T1JJQ3</accession>
<dbReference type="Pfam" id="PF10212">
    <property type="entry name" value="PPP1R21_helical"/>
    <property type="match status" value="1"/>
</dbReference>
<feature type="coiled-coil region" evidence="9">
    <location>
        <begin position="121"/>
        <end position="208"/>
    </location>
</feature>
<keyword evidence="5 9" id="KW-0175">Coiled coil</keyword>
<keyword evidence="3" id="KW-0967">Endosome</keyword>
<reference evidence="12" key="2">
    <citation type="submission" date="2015-02" db="UniProtKB">
        <authorList>
            <consortium name="EnsemblMetazoa"/>
        </authorList>
    </citation>
    <scope>IDENTIFICATION</scope>
</reference>
<dbReference type="HOGENOM" id="CLU_022372_0_0_1"/>
<evidence type="ECO:0000256" key="7">
    <source>
        <dbReference type="ARBA" id="ARBA00031617"/>
    </source>
</evidence>
<dbReference type="EnsemblMetazoa" id="SMAR014083-RA">
    <property type="protein sequence ID" value="SMAR014083-PA"/>
    <property type="gene ID" value="SMAR014083"/>
</dbReference>
<dbReference type="Pfam" id="PF10205">
    <property type="entry name" value="KLRAQ"/>
    <property type="match status" value="1"/>
</dbReference>
<feature type="region of interest" description="Disordered" evidence="10">
    <location>
        <begin position="607"/>
        <end position="632"/>
    </location>
</feature>
<protein>
    <recommendedName>
        <fullName evidence="2">Protein phosphatase 1 regulatory subunit 21</fullName>
    </recommendedName>
    <alternativeName>
        <fullName evidence="7">Coiled-coil domain-containing protein 128</fullName>
    </alternativeName>
    <alternativeName>
        <fullName evidence="8">Ferry endosomal RAB5 effector complex subunit 2</fullName>
    </alternativeName>
    <alternativeName>
        <fullName evidence="6">KLRAQ motif-containing protein 1</fullName>
    </alternativeName>
</protein>
<dbReference type="GO" id="GO:0005769">
    <property type="term" value="C:early endosome"/>
    <property type="evidence" value="ECO:0007669"/>
    <property type="project" value="UniProtKB-SubCell"/>
</dbReference>
<evidence type="ECO:0000256" key="3">
    <source>
        <dbReference type="ARBA" id="ARBA00022753"/>
    </source>
</evidence>
<dbReference type="InterPro" id="IPR049372">
    <property type="entry name" value="PPP1R21_C"/>
</dbReference>
<dbReference type="eggNOG" id="KOG4421">
    <property type="taxonomic scope" value="Eukaryota"/>
</dbReference>
<dbReference type="STRING" id="126957.T1JJQ3"/>
<dbReference type="SMART" id="SM01254">
    <property type="entry name" value="KLRAQ"/>
    <property type="match status" value="1"/>
</dbReference>
<dbReference type="PANTHER" id="PTHR21448">
    <property type="entry name" value="SMOOTH MUSCLE MYOSIN HEAVY CHAIN-RELATED"/>
    <property type="match status" value="1"/>
</dbReference>
<evidence type="ECO:0000256" key="1">
    <source>
        <dbReference type="ARBA" id="ARBA00004412"/>
    </source>
</evidence>
<comment type="subcellular location">
    <subcellularLocation>
        <location evidence="1">Early endosome</location>
    </subcellularLocation>
</comment>
<dbReference type="InterPro" id="IPR040024">
    <property type="entry name" value="PPP1R21"/>
</dbReference>
<dbReference type="PANTHER" id="PTHR21448:SF0">
    <property type="entry name" value="PROTEIN PHOSPHATASE 1 REGULATORY SUBUNIT 21"/>
    <property type="match status" value="1"/>
</dbReference>
<evidence type="ECO:0000256" key="9">
    <source>
        <dbReference type="SAM" id="Coils"/>
    </source>
</evidence>
<sequence>MESNSTDIHTKYQKVASEYSKTRAQVSVLKKAVLDEQAKVGELRDSIKDRDLSIRKYEQEIDSLTFRNHQLAKRVTVLQDELEAANKPKKNKTKSIDGKSSVNLIFNEELGSKIEENARLHQLLSETEQKQREEVDELTRRLDSLNEEAKHHRGALQSVHDQNKVVIDKLQHDKIQLEIRCQTQEKELRELRLKSDECRAKLRDVENDLGTKLKAANRVVHEHVHFNDTLRDELNALNIPSFDRKHRSEVKELIGHVGSLVRDLVTSLSNFHTYIEQRALLCAEVRDERSLKHVHAKLATYLHENAAHLRPIQHSFAAFQRSLEDDCFVKLETAVGLRQFSEKFDGYCAYLSKLLPYYLLSIEDECRWSSCTPTLETKNMQFHSSLSRITAAFNKLNTYVIALAAQSDRSYCHPPSSQQQLLSMLVRSLSDLHNTIKEASVYYNARVSIEHQLPTTTQKLKSTDECVLSSMISLVTFTAKLSSLMKSKHSLMIEGLGFANDDSISTRKTSPAIGRFKQRALNYMTEIQTESPKTVPYHEALCNQQILLSSTESRESLARQLATSQEKMSKLEQAKEHWMLEFQLLQIKHEKDIKKLQKLEEQLRGGGDAISTISSGSSTDEVTLNNGSSPTDTAAALHMGRIKVLNATPALGDNRESEIKSYFTQHIKELIAQMQMADSKATAYHAELISLQRRLHLADANRTQVLDQLAASHSNIDQLKDEMALTSQSYEGQLNMMSEHLANMNDKLTAQKDEIDSLKLKLSTMGSKKQKGK</sequence>